<keyword evidence="1" id="KW-1133">Transmembrane helix</keyword>
<keyword evidence="1" id="KW-0472">Membrane</keyword>
<feature type="domain" description="SPW repeat-containing integral membrane" evidence="2">
    <location>
        <begin position="7"/>
        <end position="103"/>
    </location>
</feature>
<dbReference type="InterPro" id="IPR005530">
    <property type="entry name" value="SPW"/>
</dbReference>
<evidence type="ECO:0000256" key="1">
    <source>
        <dbReference type="SAM" id="Phobius"/>
    </source>
</evidence>
<proteinExistence type="predicted"/>
<dbReference type="Pfam" id="PF03779">
    <property type="entry name" value="SPW"/>
    <property type="match status" value="1"/>
</dbReference>
<reference evidence="3 4" key="1">
    <citation type="submission" date="2020-08" db="EMBL/GenBank/DDBJ databases">
        <title>Genomic Encyclopedia of Type Strains, Phase III (KMG-III): the genomes of soil and plant-associated and newly described type strains.</title>
        <authorList>
            <person name="Whitman W."/>
        </authorList>
    </citation>
    <scope>NUCLEOTIDE SEQUENCE [LARGE SCALE GENOMIC DNA]</scope>
    <source>
        <strain evidence="3 4">CECT 8572</strain>
    </source>
</reference>
<evidence type="ECO:0000259" key="2">
    <source>
        <dbReference type="Pfam" id="PF03779"/>
    </source>
</evidence>
<feature type="transmembrane region" description="Helical" evidence="1">
    <location>
        <begin position="85"/>
        <end position="104"/>
    </location>
</feature>
<evidence type="ECO:0000313" key="3">
    <source>
        <dbReference type="EMBL" id="MBB3713677.1"/>
    </source>
</evidence>
<dbReference type="EMBL" id="JACIBX010000018">
    <property type="protein sequence ID" value="MBB3713677.1"/>
    <property type="molecule type" value="Genomic_DNA"/>
</dbReference>
<feature type="transmembrane region" description="Helical" evidence="1">
    <location>
        <begin position="32"/>
        <end position="53"/>
    </location>
</feature>
<sequence>MTHRHHWQDWLFGAIGLWLVASPFMLGMAGGSALWSVVALGALVATLALVGLLDSEQQSWIDMAVAVIAILVVAAPWMLGFTAMAIMAWNAVLCGIVLAVAALWEHLVPHQGGHA</sequence>
<organism evidence="3 4">
    <name type="scientific">Limimaricola variabilis</name>
    <dbReference type="NCBI Taxonomy" id="1492771"/>
    <lineage>
        <taxon>Bacteria</taxon>
        <taxon>Pseudomonadati</taxon>
        <taxon>Pseudomonadota</taxon>
        <taxon>Alphaproteobacteria</taxon>
        <taxon>Rhodobacterales</taxon>
        <taxon>Paracoccaceae</taxon>
        <taxon>Limimaricola</taxon>
    </lineage>
</organism>
<keyword evidence="4" id="KW-1185">Reference proteome</keyword>
<accession>A0ABR6HSZ7</accession>
<comment type="caution">
    <text evidence="3">The sequence shown here is derived from an EMBL/GenBank/DDBJ whole genome shotgun (WGS) entry which is preliminary data.</text>
</comment>
<dbReference type="Proteomes" id="UP000576152">
    <property type="component" value="Unassembled WGS sequence"/>
</dbReference>
<gene>
    <name evidence="3" type="ORF">FHS00_003282</name>
</gene>
<feature type="transmembrane region" description="Helical" evidence="1">
    <location>
        <begin position="7"/>
        <end position="26"/>
    </location>
</feature>
<dbReference type="RefSeq" id="WP_183475155.1">
    <property type="nucleotide sequence ID" value="NZ_CP139691.1"/>
</dbReference>
<protein>
    <recommendedName>
        <fullName evidence="2">SPW repeat-containing integral membrane domain-containing protein</fullName>
    </recommendedName>
</protein>
<feature type="transmembrane region" description="Helical" evidence="1">
    <location>
        <begin position="60"/>
        <end position="79"/>
    </location>
</feature>
<evidence type="ECO:0000313" key="4">
    <source>
        <dbReference type="Proteomes" id="UP000576152"/>
    </source>
</evidence>
<name>A0ABR6HSZ7_9RHOB</name>
<keyword evidence="1" id="KW-0812">Transmembrane</keyword>